<dbReference type="EnsemblMetazoa" id="tetur05g08650.1">
    <property type="protein sequence ID" value="tetur05g08650.1"/>
    <property type="gene ID" value="tetur05g08650"/>
</dbReference>
<sequence length="162" mass="17710">MFFNFTLNILHTELHQNWSINGSEAFHLPSIRWVNKPNKFNRFCFASTLNNIYLLCLTSQPNNLNMRFLVIVAVTIMCFDFIVEAGHIPYIPDKLLGKLAPPLLFLGGAYGTAAVGAAIGAGLAKQKRHGGHGGMGGMGGMHLFAVHPGLQYGHVAPLDHQI</sequence>
<accession>T1K653</accession>
<dbReference type="EMBL" id="CAEY01001592">
    <property type="status" value="NOT_ANNOTATED_CDS"/>
    <property type="molecule type" value="Genomic_DNA"/>
</dbReference>
<keyword evidence="1" id="KW-1133">Transmembrane helix</keyword>
<protein>
    <submittedName>
        <fullName evidence="2">Uncharacterized protein</fullName>
    </submittedName>
</protein>
<reference evidence="3" key="1">
    <citation type="submission" date="2011-08" db="EMBL/GenBank/DDBJ databases">
        <authorList>
            <person name="Rombauts S."/>
        </authorList>
    </citation>
    <scope>NUCLEOTIDE SEQUENCE</scope>
    <source>
        <strain evidence="3">London</strain>
    </source>
</reference>
<evidence type="ECO:0000313" key="2">
    <source>
        <dbReference type="EnsemblMetazoa" id="tetur05g08650.1"/>
    </source>
</evidence>
<dbReference type="Proteomes" id="UP000015104">
    <property type="component" value="Unassembled WGS sequence"/>
</dbReference>
<proteinExistence type="predicted"/>
<organism evidence="2 3">
    <name type="scientific">Tetranychus urticae</name>
    <name type="common">Two-spotted spider mite</name>
    <dbReference type="NCBI Taxonomy" id="32264"/>
    <lineage>
        <taxon>Eukaryota</taxon>
        <taxon>Metazoa</taxon>
        <taxon>Ecdysozoa</taxon>
        <taxon>Arthropoda</taxon>
        <taxon>Chelicerata</taxon>
        <taxon>Arachnida</taxon>
        <taxon>Acari</taxon>
        <taxon>Acariformes</taxon>
        <taxon>Trombidiformes</taxon>
        <taxon>Prostigmata</taxon>
        <taxon>Eleutherengona</taxon>
        <taxon>Raphignathae</taxon>
        <taxon>Tetranychoidea</taxon>
        <taxon>Tetranychidae</taxon>
        <taxon>Tetranychus</taxon>
    </lineage>
</organism>
<dbReference type="HOGENOM" id="CLU_1645891_0_0_1"/>
<feature type="transmembrane region" description="Helical" evidence="1">
    <location>
        <begin position="103"/>
        <end position="124"/>
    </location>
</feature>
<name>T1K653_TETUR</name>
<keyword evidence="1" id="KW-0812">Transmembrane</keyword>
<feature type="transmembrane region" description="Helical" evidence="1">
    <location>
        <begin position="68"/>
        <end position="91"/>
    </location>
</feature>
<dbReference type="AlphaFoldDB" id="T1K653"/>
<reference evidence="2" key="2">
    <citation type="submission" date="2015-06" db="UniProtKB">
        <authorList>
            <consortium name="EnsemblMetazoa"/>
        </authorList>
    </citation>
    <scope>IDENTIFICATION</scope>
</reference>
<keyword evidence="3" id="KW-1185">Reference proteome</keyword>
<keyword evidence="1" id="KW-0472">Membrane</keyword>
<evidence type="ECO:0000256" key="1">
    <source>
        <dbReference type="SAM" id="Phobius"/>
    </source>
</evidence>
<evidence type="ECO:0000313" key="3">
    <source>
        <dbReference type="Proteomes" id="UP000015104"/>
    </source>
</evidence>